<dbReference type="EC" id="2.1.1.-" evidence="1"/>
<protein>
    <submittedName>
        <fullName evidence="1">Flagellin lysine-N-methylase</fullName>
        <ecNumber evidence="1">2.1.1.-</ecNumber>
    </submittedName>
</protein>
<evidence type="ECO:0000313" key="2">
    <source>
        <dbReference type="Proteomes" id="UP001169242"/>
    </source>
</evidence>
<keyword evidence="1" id="KW-0969">Cilium</keyword>
<dbReference type="GO" id="GO:0008168">
    <property type="term" value="F:methyltransferase activity"/>
    <property type="evidence" value="ECO:0007669"/>
    <property type="project" value="UniProtKB-KW"/>
</dbReference>
<gene>
    <name evidence="1" type="primary">fliB</name>
    <name evidence="1" type="ORF">PBV87_15955</name>
</gene>
<comment type="caution">
    <text evidence="1">The sequence shown here is derived from an EMBL/GenBank/DDBJ whole genome shotgun (WGS) entry which is preliminary data.</text>
</comment>
<keyword evidence="2" id="KW-1185">Reference proteome</keyword>
<accession>A0AA42DQB4</accession>
<dbReference type="AlphaFoldDB" id="A0AA42DQB4"/>
<reference evidence="1" key="1">
    <citation type="journal article" date="2023" name="Int. J. Syst. Evol. Microbiol.">
        <title>&lt;i&gt;Holtiella tumoricola&lt;/i&gt; gen. nov. sp. nov., isolated from a human clinical sample.</title>
        <authorList>
            <person name="Allen-Vercoe E."/>
            <person name="Daigneault M.C."/>
            <person name="Vancuren S.J."/>
            <person name="Cochrane K."/>
            <person name="O'Neal L.L."/>
            <person name="Sankaranarayanan K."/>
            <person name="Lawson P.A."/>
        </authorList>
    </citation>
    <scope>NUCLEOTIDE SEQUENCE</scope>
    <source>
        <strain evidence="1">CC70A</strain>
    </source>
</reference>
<dbReference type="RefSeq" id="WP_271012919.1">
    <property type="nucleotide sequence ID" value="NZ_JAQIFT010000058.1"/>
</dbReference>
<proteinExistence type="predicted"/>
<evidence type="ECO:0000313" key="1">
    <source>
        <dbReference type="EMBL" id="MDA3732971.1"/>
    </source>
</evidence>
<name>A0AA42DQB4_9FIRM</name>
<keyword evidence="1" id="KW-0489">Methyltransferase</keyword>
<keyword evidence="1" id="KW-0282">Flagellum</keyword>
<dbReference type="EMBL" id="JAQIFT010000058">
    <property type="protein sequence ID" value="MDA3732971.1"/>
    <property type="molecule type" value="Genomic_DNA"/>
</dbReference>
<keyword evidence="1" id="KW-0966">Cell projection</keyword>
<sequence>MPEQKQYKRIVPSYIKDFKCIGGKCEDTCCAGWSIEVDAGTYDKYKKVEHAELKNRFSQDIVDCKQKATKACAAQIKLKDNRCAFLSQDGWCDIYSGLGESYLSHTCGLYPRTLNRIHNTMEYSMTFSCPEAARQILLQEKPITFSLSEKLFNESTISADVDLNIENPKEWQDYFFIIRDKAIGLLQNRNFYLEERLTHVEGLMLGITELALKGKTKQIPGFVQKYTGENFTGEREVDAGILIERMYFLQQDMELPSERYAECLDQVLEGLGLTKETATLQQAYKTYLKGERSCYKDFLEQKGHILENYLVNYIYERCIPLDGATPIESYEWMLLYYTLIKVHLIGMGLATPVGRKVIKEEQAIKLIQSFTKTYDHNDGYLSYFTD</sequence>
<keyword evidence="1" id="KW-0808">Transferase</keyword>
<dbReference type="NCBIfam" id="NF038110">
    <property type="entry name" value="Lys_methyl_FliB"/>
    <property type="match status" value="1"/>
</dbReference>
<organism evidence="1 2">
    <name type="scientific">Holtiella tumoricola</name>
    <dbReference type="NCBI Taxonomy" id="3018743"/>
    <lineage>
        <taxon>Bacteria</taxon>
        <taxon>Bacillati</taxon>
        <taxon>Bacillota</taxon>
        <taxon>Clostridia</taxon>
        <taxon>Lachnospirales</taxon>
        <taxon>Cellulosilyticaceae</taxon>
        <taxon>Holtiella</taxon>
    </lineage>
</organism>
<dbReference type="Proteomes" id="UP001169242">
    <property type="component" value="Unassembled WGS sequence"/>
</dbReference>
<dbReference type="GO" id="GO:0032259">
    <property type="term" value="P:methylation"/>
    <property type="evidence" value="ECO:0007669"/>
    <property type="project" value="UniProtKB-KW"/>
</dbReference>